<gene>
    <name evidence="1" type="ORF">GGR04_000102</name>
</gene>
<dbReference type="EMBL" id="JACIEK010000001">
    <property type="protein sequence ID" value="MBB3996281.1"/>
    <property type="molecule type" value="Genomic_DNA"/>
</dbReference>
<accession>A0A7W6EA72</accession>
<evidence type="ECO:0008006" key="3">
    <source>
        <dbReference type="Google" id="ProtNLM"/>
    </source>
</evidence>
<dbReference type="PROSITE" id="PS51257">
    <property type="entry name" value="PROKAR_LIPOPROTEIN"/>
    <property type="match status" value="1"/>
</dbReference>
<name>A0A7W6EA72_9HYPH</name>
<proteinExistence type="predicted"/>
<protein>
    <recommendedName>
        <fullName evidence="3">Lipoprotein</fullName>
    </recommendedName>
</protein>
<reference evidence="1 2" key="1">
    <citation type="submission" date="2020-08" db="EMBL/GenBank/DDBJ databases">
        <title>Genomic Encyclopedia of Type Strains, Phase IV (KMG-IV): sequencing the most valuable type-strain genomes for metagenomic binning, comparative biology and taxonomic classification.</title>
        <authorList>
            <person name="Goeker M."/>
        </authorList>
    </citation>
    <scope>NUCLEOTIDE SEQUENCE [LARGE SCALE GENOMIC DNA]</scope>
    <source>
        <strain evidence="1 2">DSM 102238</strain>
    </source>
</reference>
<dbReference type="RefSeq" id="WP_183196782.1">
    <property type="nucleotide sequence ID" value="NZ_JACIEK010000001.1"/>
</dbReference>
<keyword evidence="2" id="KW-1185">Reference proteome</keyword>
<dbReference type="Proteomes" id="UP000542776">
    <property type="component" value="Unassembled WGS sequence"/>
</dbReference>
<dbReference type="AlphaFoldDB" id="A0A7W6EA72"/>
<organism evidence="1 2">
    <name type="scientific">Aureimonas pseudogalii</name>
    <dbReference type="NCBI Taxonomy" id="1744844"/>
    <lineage>
        <taxon>Bacteria</taxon>
        <taxon>Pseudomonadati</taxon>
        <taxon>Pseudomonadota</taxon>
        <taxon>Alphaproteobacteria</taxon>
        <taxon>Hyphomicrobiales</taxon>
        <taxon>Aurantimonadaceae</taxon>
        <taxon>Aureimonas</taxon>
    </lineage>
</organism>
<evidence type="ECO:0000313" key="2">
    <source>
        <dbReference type="Proteomes" id="UP000542776"/>
    </source>
</evidence>
<evidence type="ECO:0000313" key="1">
    <source>
        <dbReference type="EMBL" id="MBB3996281.1"/>
    </source>
</evidence>
<sequence length="85" mass="8592">MNGRGLTLALGLACLLAASGCGRKSVPVYPRAAGQPPAAVVPEPNGTARLPKATPLASSLSVAPTEITANPNGPKKRFFLDGLLN</sequence>
<comment type="caution">
    <text evidence="1">The sequence shown here is derived from an EMBL/GenBank/DDBJ whole genome shotgun (WGS) entry which is preliminary data.</text>
</comment>